<evidence type="ECO:0000313" key="2">
    <source>
        <dbReference type="Proteomes" id="UP000011991"/>
    </source>
</evidence>
<comment type="caution">
    <text evidence="1">The sequence shown here is derived from an EMBL/GenBank/DDBJ whole genome shotgun (WGS) entry which is preliminary data.</text>
</comment>
<accession>M5RR61</accession>
<organism evidence="1 2">
    <name type="scientific">Rhodopirellula maiorica SM1</name>
    <dbReference type="NCBI Taxonomy" id="1265738"/>
    <lineage>
        <taxon>Bacteria</taxon>
        <taxon>Pseudomonadati</taxon>
        <taxon>Planctomycetota</taxon>
        <taxon>Planctomycetia</taxon>
        <taxon>Pirellulales</taxon>
        <taxon>Pirellulaceae</taxon>
        <taxon>Novipirellula</taxon>
    </lineage>
</organism>
<sequence>MGSAMVMPAAFKKDRRAGAESGIRFMILTLIWMTEIVHRCTAQRQSSHVKRSNREPHPVSVLVLMPL</sequence>
<dbReference type="PATRIC" id="fig|1265738.3.peg.1354"/>
<gene>
    <name evidence="1" type="ORF">RMSM_01366</name>
</gene>
<evidence type="ECO:0000313" key="1">
    <source>
        <dbReference type="EMBL" id="EMI21711.1"/>
    </source>
</evidence>
<protein>
    <submittedName>
        <fullName evidence="1">Uncharacterized protein</fullName>
    </submittedName>
</protein>
<proteinExistence type="predicted"/>
<dbReference type="Proteomes" id="UP000011991">
    <property type="component" value="Unassembled WGS sequence"/>
</dbReference>
<dbReference type="AlphaFoldDB" id="M5RR61"/>
<dbReference type="EMBL" id="ANOG01000203">
    <property type="protein sequence ID" value="EMI21711.1"/>
    <property type="molecule type" value="Genomic_DNA"/>
</dbReference>
<name>M5RR61_9BACT</name>
<keyword evidence="2" id="KW-1185">Reference proteome</keyword>
<reference evidence="1 2" key="1">
    <citation type="journal article" date="2013" name="Mar. Genomics">
        <title>Expression of sulfatases in Rhodopirellula baltica and the diversity of sulfatases in the genus Rhodopirellula.</title>
        <authorList>
            <person name="Wegner C.E."/>
            <person name="Richter-Heitmann T."/>
            <person name="Klindworth A."/>
            <person name="Klockow C."/>
            <person name="Richter M."/>
            <person name="Achstetter T."/>
            <person name="Glockner F.O."/>
            <person name="Harder J."/>
        </authorList>
    </citation>
    <scope>NUCLEOTIDE SEQUENCE [LARGE SCALE GENOMIC DNA]</scope>
    <source>
        <strain evidence="1 2">SM1</strain>
    </source>
</reference>